<dbReference type="Proteomes" id="UP000179807">
    <property type="component" value="Unassembled WGS sequence"/>
</dbReference>
<dbReference type="InterPro" id="IPR029071">
    <property type="entry name" value="Ubiquitin-like_domsf"/>
</dbReference>
<accession>A0A1J4J990</accession>
<dbReference type="OrthoDB" id="10604961at2759"/>
<evidence type="ECO:0000313" key="2">
    <source>
        <dbReference type="Proteomes" id="UP000179807"/>
    </source>
</evidence>
<organism evidence="1 2">
    <name type="scientific">Tritrichomonas foetus</name>
    <dbReference type="NCBI Taxonomy" id="1144522"/>
    <lineage>
        <taxon>Eukaryota</taxon>
        <taxon>Metamonada</taxon>
        <taxon>Parabasalia</taxon>
        <taxon>Tritrichomonadida</taxon>
        <taxon>Tritrichomonadidae</taxon>
        <taxon>Tritrichomonas</taxon>
    </lineage>
</organism>
<dbReference type="VEuPathDB" id="TrichDB:TRFO_11480"/>
<proteinExistence type="predicted"/>
<gene>
    <name evidence="1" type="ORF">TRFO_11480</name>
</gene>
<dbReference type="EMBL" id="MLAK01001359">
    <property type="protein sequence ID" value="OHS93989.1"/>
    <property type="molecule type" value="Genomic_DNA"/>
</dbReference>
<comment type="caution">
    <text evidence="1">The sequence shown here is derived from an EMBL/GenBank/DDBJ whole genome shotgun (WGS) entry which is preliminary data.</text>
</comment>
<protein>
    <recommendedName>
        <fullName evidence="3">Ubiquitin-like domain-containing protein</fullName>
    </recommendedName>
</protein>
<dbReference type="RefSeq" id="XP_068347126.1">
    <property type="nucleotide sequence ID" value="XM_068496057.1"/>
</dbReference>
<sequence length="190" mass="21910">MNSSSRSSTSLSSEQSEISLNQSMISLDQSMMHFQSTQGTPFAQQFNYHLQDLTVVRREGPMKPDGQLCVHLPNISCIEVDFNRRETVEVFRSRIQKIIGEKMNINNYYLVSPHGSIVDSSTLDDYYVTPGTDILLIRKGIKNRTKLANRRYWLESRKSREKGELRSKIAQTSLSRHRITPYAYTSIQKE</sequence>
<name>A0A1J4J990_9EUKA</name>
<dbReference type="GeneID" id="94830761"/>
<dbReference type="CDD" id="cd17039">
    <property type="entry name" value="Ubl_ubiquitin_like"/>
    <property type="match status" value="1"/>
</dbReference>
<dbReference type="SUPFAM" id="SSF54236">
    <property type="entry name" value="Ubiquitin-like"/>
    <property type="match status" value="1"/>
</dbReference>
<keyword evidence="2" id="KW-1185">Reference proteome</keyword>
<evidence type="ECO:0000313" key="1">
    <source>
        <dbReference type="EMBL" id="OHS93989.1"/>
    </source>
</evidence>
<reference evidence="1" key="1">
    <citation type="submission" date="2016-10" db="EMBL/GenBank/DDBJ databases">
        <authorList>
            <person name="Benchimol M."/>
            <person name="Almeida L.G."/>
            <person name="Vasconcelos A.T."/>
            <person name="Perreira-Neves A."/>
            <person name="Rosa I.A."/>
            <person name="Tasca T."/>
            <person name="Bogo M.R."/>
            <person name="de Souza W."/>
        </authorList>
    </citation>
    <scope>NUCLEOTIDE SEQUENCE [LARGE SCALE GENOMIC DNA]</scope>
    <source>
        <strain evidence="1">K</strain>
    </source>
</reference>
<dbReference type="AlphaFoldDB" id="A0A1J4J990"/>
<evidence type="ECO:0008006" key="3">
    <source>
        <dbReference type="Google" id="ProtNLM"/>
    </source>
</evidence>